<protein>
    <submittedName>
        <fullName evidence="2">Uncharacterized protein</fullName>
    </submittedName>
</protein>
<proteinExistence type="predicted"/>
<keyword evidence="3" id="KW-1185">Reference proteome</keyword>
<comment type="caution">
    <text evidence="2">The sequence shown here is derived from an EMBL/GenBank/DDBJ whole genome shotgun (WGS) entry which is preliminary data.</text>
</comment>
<feature type="region of interest" description="Disordered" evidence="1">
    <location>
        <begin position="25"/>
        <end position="57"/>
    </location>
</feature>
<dbReference type="PANTHER" id="PTHR34130">
    <property type="entry name" value="OS08G0243800 PROTEIN"/>
    <property type="match status" value="1"/>
</dbReference>
<name>A0AAN7Q3F9_9MYRT</name>
<evidence type="ECO:0000256" key="1">
    <source>
        <dbReference type="SAM" id="MobiDB-lite"/>
    </source>
</evidence>
<reference evidence="2 3" key="1">
    <citation type="journal article" date="2023" name="Hortic Res">
        <title>Pangenome of water caltrop reveals structural variations and asymmetric subgenome divergence after allopolyploidization.</title>
        <authorList>
            <person name="Zhang X."/>
            <person name="Chen Y."/>
            <person name="Wang L."/>
            <person name="Yuan Y."/>
            <person name="Fang M."/>
            <person name="Shi L."/>
            <person name="Lu R."/>
            <person name="Comes H.P."/>
            <person name="Ma Y."/>
            <person name="Chen Y."/>
            <person name="Huang G."/>
            <person name="Zhou Y."/>
            <person name="Zheng Z."/>
            <person name="Qiu Y."/>
        </authorList>
    </citation>
    <scope>NUCLEOTIDE SEQUENCE [LARGE SCALE GENOMIC DNA]</scope>
    <source>
        <tissue evidence="2">Roots</tissue>
    </source>
</reference>
<accession>A0AAN7Q3F9</accession>
<evidence type="ECO:0000313" key="2">
    <source>
        <dbReference type="EMBL" id="KAK4756080.1"/>
    </source>
</evidence>
<evidence type="ECO:0000313" key="3">
    <source>
        <dbReference type="Proteomes" id="UP001345219"/>
    </source>
</evidence>
<dbReference type="Proteomes" id="UP001345219">
    <property type="component" value="Chromosome 8"/>
</dbReference>
<dbReference type="PANTHER" id="PTHR34130:SF5">
    <property type="entry name" value="OS08G0243800 PROTEIN"/>
    <property type="match status" value="1"/>
</dbReference>
<sequence length="357" mass="39866">MASIGLGRWVLETLSLCDLPLYSDEHEDDDDDDDDPLKEKDGLPQSKIGHGDDDPFEFSSKDLSASDSYDKMCKAEDLIFCGRLIPYGKVVPAAINGALDRARDKIVSGRPDRRTTEGTKKKKKWRFFKWRFSSMLSRRRHCSRSPDRSNRNPHHILTRSDCLPFENDTYVDEKGTNKYSFSTARQPGQSGRAKCRWYVLMFRPPARFPIGMGLQDMKTRQSCMNLSSSTLSRSLAGDDAGNGNIGAKCSRNGNWGMWRLLRALSFSSGQQYGTAAAAISKISASCDSGAPKLTKAKFSNAHRFGAVINLSVSLDHVQSCSHAEELEKFSSKKQFMFPSSRSCCRPSMDVNPPPRGF</sequence>
<organism evidence="2 3">
    <name type="scientific">Trapa incisa</name>
    <dbReference type="NCBI Taxonomy" id="236973"/>
    <lineage>
        <taxon>Eukaryota</taxon>
        <taxon>Viridiplantae</taxon>
        <taxon>Streptophyta</taxon>
        <taxon>Embryophyta</taxon>
        <taxon>Tracheophyta</taxon>
        <taxon>Spermatophyta</taxon>
        <taxon>Magnoliopsida</taxon>
        <taxon>eudicotyledons</taxon>
        <taxon>Gunneridae</taxon>
        <taxon>Pentapetalae</taxon>
        <taxon>rosids</taxon>
        <taxon>malvids</taxon>
        <taxon>Myrtales</taxon>
        <taxon>Lythraceae</taxon>
        <taxon>Trapa</taxon>
    </lineage>
</organism>
<feature type="compositionally biased region" description="Acidic residues" evidence="1">
    <location>
        <begin position="25"/>
        <end position="36"/>
    </location>
</feature>
<dbReference type="EMBL" id="JAXIOK010000014">
    <property type="protein sequence ID" value="KAK4756080.1"/>
    <property type="molecule type" value="Genomic_DNA"/>
</dbReference>
<gene>
    <name evidence="2" type="ORF">SAY87_009837</name>
</gene>
<dbReference type="AlphaFoldDB" id="A0AAN7Q3F9"/>